<dbReference type="Proteomes" id="UP000559626">
    <property type="component" value="Unassembled WGS sequence"/>
</dbReference>
<comment type="subcellular location">
    <subcellularLocation>
        <location evidence="1 8">Cell outer membrane</location>
        <topology evidence="1 8">Multi-pass membrane protein</topology>
    </subcellularLocation>
</comment>
<keyword evidence="7 8" id="KW-0998">Cell outer membrane</keyword>
<dbReference type="Gene3D" id="2.170.130.10">
    <property type="entry name" value="TonB-dependent receptor, plug domain"/>
    <property type="match status" value="1"/>
</dbReference>
<dbReference type="SUPFAM" id="SSF49464">
    <property type="entry name" value="Carboxypeptidase regulatory domain-like"/>
    <property type="match status" value="1"/>
</dbReference>
<dbReference type="InterPro" id="IPR012910">
    <property type="entry name" value="Plug_dom"/>
</dbReference>
<dbReference type="GO" id="GO:0009279">
    <property type="term" value="C:cell outer membrane"/>
    <property type="evidence" value="ECO:0007669"/>
    <property type="project" value="UniProtKB-SubCell"/>
</dbReference>
<dbReference type="InterPro" id="IPR008969">
    <property type="entry name" value="CarboxyPept-like_regulatory"/>
</dbReference>
<dbReference type="InterPro" id="IPR036942">
    <property type="entry name" value="Beta-barrel_TonB_sf"/>
</dbReference>
<dbReference type="Gene3D" id="2.60.40.1120">
    <property type="entry name" value="Carboxypeptidase-like, regulatory domain"/>
    <property type="match status" value="1"/>
</dbReference>
<organism evidence="11 12">
    <name type="scientific">Hymenobacter polaris</name>
    <dbReference type="NCBI Taxonomy" id="2682546"/>
    <lineage>
        <taxon>Bacteria</taxon>
        <taxon>Pseudomonadati</taxon>
        <taxon>Bacteroidota</taxon>
        <taxon>Cytophagia</taxon>
        <taxon>Cytophagales</taxon>
        <taxon>Hymenobacteraceae</taxon>
        <taxon>Hymenobacter</taxon>
    </lineage>
</organism>
<keyword evidence="11" id="KW-0675">Receptor</keyword>
<evidence type="ECO:0000313" key="12">
    <source>
        <dbReference type="Proteomes" id="UP000559626"/>
    </source>
</evidence>
<dbReference type="NCBIfam" id="TIGR04056">
    <property type="entry name" value="OMP_RagA_SusC"/>
    <property type="match status" value="1"/>
</dbReference>
<dbReference type="EMBL" id="JABBGH010000003">
    <property type="protein sequence ID" value="NML67490.1"/>
    <property type="molecule type" value="Genomic_DNA"/>
</dbReference>
<evidence type="ECO:0000313" key="11">
    <source>
        <dbReference type="EMBL" id="NML67490.1"/>
    </source>
</evidence>
<dbReference type="PANTHER" id="PTHR30069:SF29">
    <property type="entry name" value="HEMOGLOBIN AND HEMOGLOBIN-HAPTOGLOBIN-BINDING PROTEIN 1-RELATED"/>
    <property type="match status" value="1"/>
</dbReference>
<keyword evidence="12" id="KW-1185">Reference proteome</keyword>
<accession>A0A7Y0AI31</accession>
<dbReference type="InterPro" id="IPR023996">
    <property type="entry name" value="TonB-dep_OMP_SusC/RagA"/>
</dbReference>
<reference evidence="11 12" key="1">
    <citation type="submission" date="2020-04" db="EMBL/GenBank/DDBJ databases">
        <title>Hymenobacter polaris sp. nov., isolated from Arctic soil.</title>
        <authorList>
            <person name="Dahal R.H."/>
        </authorList>
    </citation>
    <scope>NUCLEOTIDE SEQUENCE [LARGE SCALE GENOMIC DNA]</scope>
    <source>
        <strain evidence="11 12">RP-2-7</strain>
    </source>
</reference>
<dbReference type="NCBIfam" id="TIGR04057">
    <property type="entry name" value="SusC_RagA_signa"/>
    <property type="match status" value="1"/>
</dbReference>
<dbReference type="InterPro" id="IPR037066">
    <property type="entry name" value="Plug_dom_sf"/>
</dbReference>
<evidence type="ECO:0000256" key="7">
    <source>
        <dbReference type="ARBA" id="ARBA00023237"/>
    </source>
</evidence>
<dbReference type="InterPro" id="IPR023997">
    <property type="entry name" value="TonB-dep_OMP_SusC/RagA_CS"/>
</dbReference>
<dbReference type="PROSITE" id="PS52016">
    <property type="entry name" value="TONB_DEPENDENT_REC_3"/>
    <property type="match status" value="1"/>
</dbReference>
<evidence type="ECO:0000256" key="9">
    <source>
        <dbReference type="SAM" id="SignalP"/>
    </source>
</evidence>
<sequence>MKKTLLMSLVLMFTLFQTVLAQTRTVTGRVIDQTSGEGLPGVTVLLKGTTTGISTNTDGRYTLDVPATGSILVFSSVGMVTQEVAIGNRNTIDVVLAADNKQLSEVVVTGYGQVESRRDLTSSIATVNSAQYKDQPVIGVDQALQGRAAGVQVFQNSGTPGAGVQVRVRGAASISASNEPLYVVDGLPIITTSTSQLGTGNQGVNGLNDLNPNDIASIEVLKDAASAAIYGSRASNGVVLITTKRGKAGKANVDLDYYTGVQSAWKRPKVLDGPQQTQLFLDEVAGAYPVNADGTVTTGASGGLPVRYNSLAELTAYIFRATAGTRTLATTSSAYTYSYANNGAIRPLSQFQNPSTAPTTNWSDIVLRDARISNYGVTFSGGSDASRYRLAANYFDQDGIVLGSGYTRGSVRFTLDNKLSDKIRMGASIGLNRSVNTRINNDNSIYGVLTTARLYATDLPLYNTDGTYYKNGSLENPYVAATEPYIKSATNRLIGSQYTEFELIKNLRYRATFGLDFNYARDDQFYSTLTNAGASVNGQASQGTLQDANFNHISSLNYVKTFGTDHSLNALFVAEYQRDAYSSNFATVSGLPGNAIRELVAGATKVAITSSSTSNTLFGLLAKADYAYKGRYLLSASVRRDNSSRFGQNNRVGYFPAFSAGWRIIDEDFLKDQTALSELKLRGSYGQTGNQPTANFGALGLIGVGYNYLDQGGLALAQLANSDLKWERTSATDLGLDFAFLKNRLYVSADLYYRRTTDLLLPQSVTYDTGFSSYSANVGSLENKGLEVALTTINIQNEGDGFNWSTNFNISFNRNKVLDIANPSPTGVGYGFASRLQAGQPLGAFYGYVADHIFQSQDEINALNSALRTKTGVATATYQTTSTRPGDIMFRDLDGDGVITAADQQIIGSAQPKYYGGITNTFRFKGFDLNVLFQYNVGNQIYNSSRSYTEGMSTSYSADVTVLNRWTATNTNTDIPRAAYGDPNNNSRTSTRFLEDGSYGRFKSVTLGYTLPSALLSRLHARTLRVYVQSQNLVTFTKYKGLDPEVNTYGQGGGASTATYNAALGTDFFTYPQARTLTGGVTLGF</sequence>
<dbReference type="RefSeq" id="WP_169533151.1">
    <property type="nucleotide sequence ID" value="NZ_JABBGH010000003.1"/>
</dbReference>
<keyword evidence="6 8" id="KW-0472">Membrane</keyword>
<dbReference type="PANTHER" id="PTHR30069">
    <property type="entry name" value="TONB-DEPENDENT OUTER MEMBRANE RECEPTOR"/>
    <property type="match status" value="1"/>
</dbReference>
<feature type="signal peptide" evidence="9">
    <location>
        <begin position="1"/>
        <end position="21"/>
    </location>
</feature>
<evidence type="ECO:0000256" key="2">
    <source>
        <dbReference type="ARBA" id="ARBA00022448"/>
    </source>
</evidence>
<dbReference type="Gene3D" id="2.40.170.20">
    <property type="entry name" value="TonB-dependent receptor, beta-barrel domain"/>
    <property type="match status" value="1"/>
</dbReference>
<dbReference type="SUPFAM" id="SSF56935">
    <property type="entry name" value="Porins"/>
    <property type="match status" value="1"/>
</dbReference>
<protein>
    <submittedName>
        <fullName evidence="11">TonB-dependent receptor</fullName>
    </submittedName>
</protein>
<dbReference type="GO" id="GO:0015344">
    <property type="term" value="F:siderophore uptake transmembrane transporter activity"/>
    <property type="evidence" value="ECO:0007669"/>
    <property type="project" value="TreeGrafter"/>
</dbReference>
<dbReference type="Pfam" id="PF07715">
    <property type="entry name" value="Plug"/>
    <property type="match status" value="1"/>
</dbReference>
<evidence type="ECO:0000259" key="10">
    <source>
        <dbReference type="Pfam" id="PF07715"/>
    </source>
</evidence>
<dbReference type="GO" id="GO:0044718">
    <property type="term" value="P:siderophore transmembrane transport"/>
    <property type="evidence" value="ECO:0007669"/>
    <property type="project" value="TreeGrafter"/>
</dbReference>
<feature type="chain" id="PRO_5030914626" evidence="9">
    <location>
        <begin position="22"/>
        <end position="1085"/>
    </location>
</feature>
<feature type="domain" description="TonB-dependent receptor plug" evidence="10">
    <location>
        <begin position="117"/>
        <end position="238"/>
    </location>
</feature>
<comment type="caution">
    <text evidence="11">The sequence shown here is derived from an EMBL/GenBank/DDBJ whole genome shotgun (WGS) entry which is preliminary data.</text>
</comment>
<dbReference type="AlphaFoldDB" id="A0A7Y0AI31"/>
<proteinExistence type="inferred from homology"/>
<evidence type="ECO:0000256" key="3">
    <source>
        <dbReference type="ARBA" id="ARBA00022452"/>
    </source>
</evidence>
<evidence type="ECO:0000256" key="6">
    <source>
        <dbReference type="ARBA" id="ARBA00023136"/>
    </source>
</evidence>
<comment type="similarity">
    <text evidence="8">Belongs to the TonB-dependent receptor family.</text>
</comment>
<evidence type="ECO:0000256" key="4">
    <source>
        <dbReference type="ARBA" id="ARBA00022692"/>
    </source>
</evidence>
<dbReference type="Pfam" id="PF13715">
    <property type="entry name" value="CarbopepD_reg_2"/>
    <property type="match status" value="1"/>
</dbReference>
<keyword evidence="3 8" id="KW-1134">Transmembrane beta strand</keyword>
<evidence type="ECO:0000256" key="8">
    <source>
        <dbReference type="PROSITE-ProRule" id="PRU01360"/>
    </source>
</evidence>
<keyword evidence="5 9" id="KW-0732">Signal</keyword>
<dbReference type="InterPro" id="IPR039426">
    <property type="entry name" value="TonB-dep_rcpt-like"/>
</dbReference>
<evidence type="ECO:0000256" key="1">
    <source>
        <dbReference type="ARBA" id="ARBA00004571"/>
    </source>
</evidence>
<evidence type="ECO:0000256" key="5">
    <source>
        <dbReference type="ARBA" id="ARBA00022729"/>
    </source>
</evidence>
<name>A0A7Y0AI31_9BACT</name>
<keyword evidence="4 8" id="KW-0812">Transmembrane</keyword>
<keyword evidence="2 8" id="KW-0813">Transport</keyword>
<gene>
    <name evidence="11" type="ORF">HHL22_19990</name>
</gene>